<sequence length="76" mass="8904">MIHAGQLIERTLHEQGRTVTWFAGQLCCTRPNIYKIFKKENIDIHLLWRISCILDHDFFRDLSDNIRIGTSSCVSK</sequence>
<reference evidence="2" key="3">
    <citation type="submission" date="2021-07" db="EMBL/GenBank/DDBJ databases">
        <title>Comparative genomics of Bacteroides fragilis group isolates reveals species-dependent resistance mechanisms and validates clinical tools for resistance prediction.</title>
        <authorList>
            <person name="Wallace M.J."/>
            <person name="Jean S."/>
            <person name="Wallace M.A."/>
            <person name="Carey-Ann B.D."/>
            <person name="Dantas G."/>
        </authorList>
    </citation>
    <scope>NUCLEOTIDE SEQUENCE</scope>
    <source>
        <strain evidence="2">BJH_160</strain>
    </source>
</reference>
<dbReference type="GeneID" id="60923848"/>
<organism evidence="1 7">
    <name type="scientific">Bacteroides thetaiotaomicron</name>
    <dbReference type="NCBI Taxonomy" id="818"/>
    <lineage>
        <taxon>Bacteria</taxon>
        <taxon>Pseudomonadati</taxon>
        <taxon>Bacteroidota</taxon>
        <taxon>Bacteroidia</taxon>
        <taxon>Bacteroidales</taxon>
        <taxon>Bacteroidaceae</taxon>
        <taxon>Bacteroides</taxon>
    </lineage>
</organism>
<dbReference type="EMBL" id="JAQNVG010000017">
    <property type="protein sequence ID" value="MDC2236441.1"/>
    <property type="molecule type" value="Genomic_DNA"/>
</dbReference>
<evidence type="ECO:0000313" key="4">
    <source>
        <dbReference type="EMBL" id="UYU68500.1"/>
    </source>
</evidence>
<evidence type="ECO:0000313" key="2">
    <source>
        <dbReference type="EMBL" id="MCE9238586.1"/>
    </source>
</evidence>
<evidence type="ECO:0000313" key="6">
    <source>
        <dbReference type="EMBL" id="UYU89725.1"/>
    </source>
</evidence>
<dbReference type="Proteomes" id="UP001200544">
    <property type="component" value="Unassembled WGS sequence"/>
</dbReference>
<evidence type="ECO:0000313" key="5">
    <source>
        <dbReference type="EMBL" id="UYU69286.1"/>
    </source>
</evidence>
<dbReference type="Proteomes" id="UP001156216">
    <property type="component" value="Chromosome"/>
</dbReference>
<dbReference type="RefSeq" id="WP_032814234.1">
    <property type="nucleotide sequence ID" value="NZ_AP022660.1"/>
</dbReference>
<dbReference type="EMBL" id="AP022660">
    <property type="protein sequence ID" value="BCA51985.1"/>
    <property type="molecule type" value="Genomic_DNA"/>
</dbReference>
<evidence type="ECO:0000313" key="1">
    <source>
        <dbReference type="EMBL" id="BCA51985.1"/>
    </source>
</evidence>
<reference evidence="3" key="4">
    <citation type="submission" date="2022-10" db="EMBL/GenBank/DDBJ databases">
        <title>Human gut microbiome strain richness.</title>
        <authorList>
            <person name="Chen-Liaw A."/>
        </authorList>
    </citation>
    <scope>NUCLEOTIDE SEQUENCE</scope>
    <source>
        <strain evidence="3">1001283st1_A3_1001283B150304_161114</strain>
    </source>
</reference>
<dbReference type="EMBL" id="JAHYQA010000009">
    <property type="protein sequence ID" value="MCE9238586.1"/>
    <property type="molecule type" value="Genomic_DNA"/>
</dbReference>
<reference evidence="4 8" key="2">
    <citation type="submission" date="2021-06" db="EMBL/GenBank/DDBJ databases">
        <title>Interrogation of the integrated mobile genetic elements in gut-associated Bacteroides with a consensus prediction approach.</title>
        <authorList>
            <person name="Campbell D.E."/>
            <person name="Leigh J.R."/>
            <person name="Kim T."/>
            <person name="England W."/>
            <person name="Whitaker R.J."/>
            <person name="Degnan P.H."/>
        </authorList>
    </citation>
    <scope>NUCLEOTIDE SEQUENCE</scope>
    <source>
        <strain evidence="6">VPI-3443</strain>
        <strain evidence="5">VPI-BTDOT2</strain>
        <strain evidence="4 8">WAL8669</strain>
    </source>
</reference>
<dbReference type="EMBL" id="CP083680">
    <property type="protein sequence ID" value="UYU68500.1"/>
    <property type="molecule type" value="Genomic_DNA"/>
</dbReference>
<evidence type="ECO:0000313" key="7">
    <source>
        <dbReference type="Proteomes" id="UP000500882"/>
    </source>
</evidence>
<protein>
    <recommendedName>
        <fullName evidence="9">XRE family transcriptional regulator</fullName>
    </recommendedName>
</protein>
<accession>A0A679HQR3</accession>
<dbReference type="Proteomes" id="UP000500882">
    <property type="component" value="Chromosome"/>
</dbReference>
<gene>
    <name evidence="1" type="ORF">BatF92_39270</name>
    <name evidence="2" type="ORF">K0H07_15665</name>
    <name evidence="5" type="ORF">KQP59_13275</name>
    <name evidence="4" type="ORF">KQP68_09570</name>
    <name evidence="6" type="ORF">KQP74_17450</name>
    <name evidence="3" type="ORF">PO127_11870</name>
</gene>
<dbReference type="EMBL" id="CP083681">
    <property type="protein sequence ID" value="UYU69286.1"/>
    <property type="molecule type" value="Genomic_DNA"/>
</dbReference>
<evidence type="ECO:0008006" key="9">
    <source>
        <dbReference type="Google" id="ProtNLM"/>
    </source>
</evidence>
<dbReference type="Proteomes" id="UP001217776">
    <property type="component" value="Unassembled WGS sequence"/>
</dbReference>
<reference evidence="1 7" key="1">
    <citation type="submission" date="2020-02" db="EMBL/GenBank/DDBJ databases">
        <title>Whole-genome sequencing and comparative analysis of the genomes of Bacteroides thetaiotaomicron and Escherichia coli isolated from a healthy resident in Vietnam.</title>
        <authorList>
            <person name="Mohsin M."/>
            <person name="Tanaka K."/>
            <person name="Kawahara R."/>
            <person name="Kondo S."/>
            <person name="Noguchi H."/>
            <person name="Motooka D."/>
            <person name="Nakamura S."/>
            <person name="Khong D.T."/>
            <person name="Nguyen T.N."/>
            <person name="Tran H.T."/>
            <person name="Yamamoto Y."/>
        </authorList>
    </citation>
    <scope>NUCLEOTIDE SEQUENCE [LARGE SCALE GENOMIC DNA]</scope>
    <source>
        <strain evidence="1 7">F9-2</strain>
    </source>
</reference>
<evidence type="ECO:0000313" key="3">
    <source>
        <dbReference type="EMBL" id="MDC2236441.1"/>
    </source>
</evidence>
<dbReference type="Proteomes" id="UP001162960">
    <property type="component" value="Chromosome"/>
</dbReference>
<dbReference type="EMBL" id="CP083685">
    <property type="protein sequence ID" value="UYU89725.1"/>
    <property type="molecule type" value="Genomic_DNA"/>
</dbReference>
<evidence type="ECO:0000313" key="8">
    <source>
        <dbReference type="Proteomes" id="UP001156218"/>
    </source>
</evidence>
<proteinExistence type="predicted"/>
<dbReference type="AlphaFoldDB" id="A0A679HQR3"/>
<dbReference type="Proteomes" id="UP001156218">
    <property type="component" value="Chromosome"/>
</dbReference>
<name>A0A679HQR3_BACT4</name>